<dbReference type="Gene3D" id="3.60.10.10">
    <property type="entry name" value="Endonuclease/exonuclease/phosphatase"/>
    <property type="match status" value="1"/>
</dbReference>
<dbReference type="PANTHER" id="PTHR33710">
    <property type="entry name" value="BNAC02G09200D PROTEIN"/>
    <property type="match status" value="1"/>
</dbReference>
<gene>
    <name evidence="1" type="ORF">KY290_010556</name>
</gene>
<keyword evidence="2" id="KW-1185">Reference proteome</keyword>
<organism evidence="1 2">
    <name type="scientific">Solanum tuberosum</name>
    <name type="common">Potato</name>
    <dbReference type="NCBI Taxonomy" id="4113"/>
    <lineage>
        <taxon>Eukaryota</taxon>
        <taxon>Viridiplantae</taxon>
        <taxon>Streptophyta</taxon>
        <taxon>Embryophyta</taxon>
        <taxon>Tracheophyta</taxon>
        <taxon>Spermatophyta</taxon>
        <taxon>Magnoliopsida</taxon>
        <taxon>eudicotyledons</taxon>
        <taxon>Gunneridae</taxon>
        <taxon>Pentapetalae</taxon>
        <taxon>asterids</taxon>
        <taxon>lamiids</taxon>
        <taxon>Solanales</taxon>
        <taxon>Solanaceae</taxon>
        <taxon>Solanoideae</taxon>
        <taxon>Solaneae</taxon>
        <taxon>Solanum</taxon>
    </lineage>
</organism>
<evidence type="ECO:0000313" key="2">
    <source>
        <dbReference type="Proteomes" id="UP000826656"/>
    </source>
</evidence>
<dbReference type="SUPFAM" id="SSF56219">
    <property type="entry name" value="DNase I-like"/>
    <property type="match status" value="1"/>
</dbReference>
<dbReference type="EMBL" id="JAIVGD010000005">
    <property type="protein sequence ID" value="KAH0773419.1"/>
    <property type="molecule type" value="Genomic_DNA"/>
</dbReference>
<name>A0ABQ7VY76_SOLTU</name>
<dbReference type="InterPro" id="IPR036691">
    <property type="entry name" value="Endo/exonu/phosph_ase_sf"/>
</dbReference>
<dbReference type="PANTHER" id="PTHR33710:SF65">
    <property type="entry name" value="ENDONUCLEASE_EXONUCLEASE_PHOSPHATASE"/>
    <property type="match status" value="1"/>
</dbReference>
<accession>A0ABQ7VY76</accession>
<proteinExistence type="predicted"/>
<reference evidence="1 2" key="1">
    <citation type="journal article" date="2021" name="bioRxiv">
        <title>Chromosome-scale and haplotype-resolved genome assembly of a tetraploid potato cultivar.</title>
        <authorList>
            <person name="Sun H."/>
            <person name="Jiao W.-B."/>
            <person name="Krause K."/>
            <person name="Campoy J.A."/>
            <person name="Goel M."/>
            <person name="Folz-Donahue K."/>
            <person name="Kukat C."/>
            <person name="Huettel B."/>
            <person name="Schneeberger K."/>
        </authorList>
    </citation>
    <scope>NUCLEOTIDE SEQUENCE [LARGE SCALE GENOMIC DNA]</scope>
    <source>
        <strain evidence="1">SolTubOtavaFocal</strain>
        <tissue evidence="1">Leaves</tissue>
    </source>
</reference>
<comment type="caution">
    <text evidence="1">The sequence shown here is derived from an EMBL/GenBank/DDBJ whole genome shotgun (WGS) entry which is preliminary data.</text>
</comment>
<dbReference type="Proteomes" id="UP000826656">
    <property type="component" value="Unassembled WGS sequence"/>
</dbReference>
<sequence length="160" mass="18494">MSISTQCIHGNVMIARLGRGFSFTAVYGLHTMEERKTLWDKLMYIHSTQQGPWVAMVQETETRDFNEYLIDTATAILKSVGRNFTWSNGSVFSKIDWAIVNVEWMINLPHLEVCIMDPGCCDHSPLTIRLADEPQRPPRPFRFYHCLPDHYDFNKIVDVA</sequence>
<evidence type="ECO:0000313" key="1">
    <source>
        <dbReference type="EMBL" id="KAH0773419.1"/>
    </source>
</evidence>
<protein>
    <recommendedName>
        <fullName evidence="3">Endonuclease/exonuclease/phosphatase domain-containing protein</fullName>
    </recommendedName>
</protein>
<evidence type="ECO:0008006" key="3">
    <source>
        <dbReference type="Google" id="ProtNLM"/>
    </source>
</evidence>